<keyword evidence="12" id="KW-1185">Reference proteome</keyword>
<dbReference type="PROSITE" id="PS51257">
    <property type="entry name" value="PROKAR_LIPOPROTEIN"/>
    <property type="match status" value="1"/>
</dbReference>
<evidence type="ECO:0000256" key="6">
    <source>
        <dbReference type="ARBA" id="ARBA00023326"/>
    </source>
</evidence>
<feature type="chain" id="PRO_5032434503" evidence="9">
    <location>
        <begin position="22"/>
        <end position="552"/>
    </location>
</feature>
<evidence type="ECO:0000256" key="5">
    <source>
        <dbReference type="ARBA" id="ARBA00023295"/>
    </source>
</evidence>
<keyword evidence="6" id="KW-0624">Polysaccharide degradation</keyword>
<dbReference type="PANTHER" id="PTHR35923:SF2">
    <property type="entry name" value="ENDOGLUCANASE"/>
    <property type="match status" value="1"/>
</dbReference>
<evidence type="ECO:0000256" key="1">
    <source>
        <dbReference type="ARBA" id="ARBA00005641"/>
    </source>
</evidence>
<evidence type="ECO:0000259" key="10">
    <source>
        <dbReference type="Pfam" id="PF00150"/>
    </source>
</evidence>
<feature type="domain" description="Glycoside hydrolase family 5" evidence="10">
    <location>
        <begin position="100"/>
        <end position="407"/>
    </location>
</feature>
<evidence type="ECO:0000256" key="8">
    <source>
        <dbReference type="SAM" id="MobiDB-lite"/>
    </source>
</evidence>
<evidence type="ECO:0000256" key="7">
    <source>
        <dbReference type="RuleBase" id="RU361153"/>
    </source>
</evidence>
<accession>A0A835YZH6</accession>
<evidence type="ECO:0000256" key="4">
    <source>
        <dbReference type="ARBA" id="ARBA00023277"/>
    </source>
</evidence>
<keyword evidence="9" id="KW-0732">Signal</keyword>
<keyword evidence="4" id="KW-0119">Carbohydrate metabolism</keyword>
<keyword evidence="2 7" id="KW-0378">Hydrolase</keyword>
<comment type="similarity">
    <text evidence="1 7">Belongs to the glycosyl hydrolase 5 (cellulase A) family.</text>
</comment>
<dbReference type="Gene3D" id="3.20.20.80">
    <property type="entry name" value="Glycosidases"/>
    <property type="match status" value="1"/>
</dbReference>
<sequence length="552" mass="58746">MKLFLLACLAAAAACPAAASAQQEGSTELLADAAILSVSHDSVRLEVYSGEDEGERLRTRRAAAKKILAPVPMCSAAGLAWTSKGGEVLLNGRPFHIKGTHWFGLESGVQVLHGLWGDGTTMKQALDFLQANKFNALRVPVSLDTVLNAAAKPDAQSCLPANCGALTTAQLLSQLFKECAARGILVLLDMHYLNTPPADLTLPIEEPSPAPFPRNTLLDLYGAEPNLLGIDLKNEPHGTASWGIGQRSTDWAAAAVRIVQGIRAKHPGYNKLIFIEGISTGRASSPFPAARASYDMNWGMNLDGAYANPVVFTGRLAYLNDKVVYSPHVYGPSVFNQTYYADPTFPKNMAAIWDQQIGGLEAATGKAVVVGEWGGLYIGTDRVLQDALGAYLKSKCIADAFWWANNHQCLVRAAAAAAIRPHDCRSPMPTCPAAAAAVPRRRRRRRALNPNSAEMGGLLQADWRTPNAGKLALLAAAQPTPSLFVGAIGRVNICVNYGAYGNALCDKRTGVRVRGRRRAALLAGGGDDDDETAADGAAAAIGDSEDSEEYEE</sequence>
<feature type="compositionally biased region" description="Acidic residues" evidence="8">
    <location>
        <begin position="543"/>
        <end position="552"/>
    </location>
</feature>
<keyword evidence="3" id="KW-0136">Cellulose degradation</keyword>
<dbReference type="InterPro" id="IPR018087">
    <property type="entry name" value="Glyco_hydro_5_CS"/>
</dbReference>
<dbReference type="OrthoDB" id="442731at2759"/>
<dbReference type="InterPro" id="IPR001547">
    <property type="entry name" value="Glyco_hydro_5"/>
</dbReference>
<dbReference type="GO" id="GO:0030245">
    <property type="term" value="P:cellulose catabolic process"/>
    <property type="evidence" value="ECO:0007669"/>
    <property type="project" value="UniProtKB-KW"/>
</dbReference>
<gene>
    <name evidence="11" type="ORF">JKP88DRAFT_264290</name>
</gene>
<dbReference type="SUPFAM" id="SSF51445">
    <property type="entry name" value="(Trans)glycosidases"/>
    <property type="match status" value="1"/>
</dbReference>
<dbReference type="GO" id="GO:0004553">
    <property type="term" value="F:hydrolase activity, hydrolyzing O-glycosyl compounds"/>
    <property type="evidence" value="ECO:0007669"/>
    <property type="project" value="InterPro"/>
</dbReference>
<name>A0A835YZH6_9STRA</name>
<dbReference type="InterPro" id="IPR017853">
    <property type="entry name" value="GH"/>
</dbReference>
<dbReference type="Proteomes" id="UP000664859">
    <property type="component" value="Unassembled WGS sequence"/>
</dbReference>
<protein>
    <submittedName>
        <fullName evidence="11">Glycoside hydrolase superfamily</fullName>
    </submittedName>
</protein>
<feature type="signal peptide" evidence="9">
    <location>
        <begin position="1"/>
        <end position="21"/>
    </location>
</feature>
<dbReference type="PROSITE" id="PS00659">
    <property type="entry name" value="GLYCOSYL_HYDROL_F5"/>
    <property type="match status" value="1"/>
</dbReference>
<comment type="caution">
    <text evidence="11">The sequence shown here is derived from an EMBL/GenBank/DDBJ whole genome shotgun (WGS) entry which is preliminary data.</text>
</comment>
<dbReference type="AlphaFoldDB" id="A0A835YZH6"/>
<proteinExistence type="inferred from homology"/>
<evidence type="ECO:0000313" key="12">
    <source>
        <dbReference type="Proteomes" id="UP000664859"/>
    </source>
</evidence>
<reference evidence="11" key="1">
    <citation type="submission" date="2021-02" db="EMBL/GenBank/DDBJ databases">
        <title>First Annotated Genome of the Yellow-green Alga Tribonema minus.</title>
        <authorList>
            <person name="Mahan K.M."/>
        </authorList>
    </citation>
    <scope>NUCLEOTIDE SEQUENCE</scope>
    <source>
        <strain evidence="11">UTEX B ZZ1240</strain>
    </source>
</reference>
<keyword evidence="5 7" id="KW-0326">Glycosidase</keyword>
<evidence type="ECO:0000256" key="3">
    <source>
        <dbReference type="ARBA" id="ARBA00023001"/>
    </source>
</evidence>
<organism evidence="11 12">
    <name type="scientific">Tribonema minus</name>
    <dbReference type="NCBI Taxonomy" id="303371"/>
    <lineage>
        <taxon>Eukaryota</taxon>
        <taxon>Sar</taxon>
        <taxon>Stramenopiles</taxon>
        <taxon>Ochrophyta</taxon>
        <taxon>PX clade</taxon>
        <taxon>Xanthophyceae</taxon>
        <taxon>Tribonematales</taxon>
        <taxon>Tribonemataceae</taxon>
        <taxon>Tribonema</taxon>
    </lineage>
</organism>
<evidence type="ECO:0000313" key="11">
    <source>
        <dbReference type="EMBL" id="KAG5179433.1"/>
    </source>
</evidence>
<dbReference type="EMBL" id="JAFCMP010000468">
    <property type="protein sequence ID" value="KAG5179433.1"/>
    <property type="molecule type" value="Genomic_DNA"/>
</dbReference>
<dbReference type="PANTHER" id="PTHR35923">
    <property type="entry name" value="MAJOR EXTRACELLULAR ENDOGLUCANASE"/>
    <property type="match status" value="1"/>
</dbReference>
<feature type="region of interest" description="Disordered" evidence="8">
    <location>
        <begin position="522"/>
        <end position="552"/>
    </location>
</feature>
<evidence type="ECO:0000256" key="9">
    <source>
        <dbReference type="SAM" id="SignalP"/>
    </source>
</evidence>
<evidence type="ECO:0000256" key="2">
    <source>
        <dbReference type="ARBA" id="ARBA00022801"/>
    </source>
</evidence>
<dbReference type="Pfam" id="PF00150">
    <property type="entry name" value="Cellulase"/>
    <property type="match status" value="1"/>
</dbReference>